<feature type="region of interest" description="Disordered" evidence="5">
    <location>
        <begin position="55"/>
        <end position="80"/>
    </location>
</feature>
<evidence type="ECO:0000259" key="7">
    <source>
        <dbReference type="PROSITE" id="PS50941"/>
    </source>
</evidence>
<dbReference type="Proteomes" id="UP000782241">
    <property type="component" value="Unassembled WGS sequence"/>
</dbReference>
<comment type="similarity">
    <text evidence="1">Belongs to the glycosyl hydrolase 18 family. Chitinase class V subfamily.</text>
</comment>
<dbReference type="Gene3D" id="3.10.50.10">
    <property type="match status" value="1"/>
</dbReference>
<sequence>MVSRLSSIAFWAVALCFLCFVTLSSADKLRHPHADHYRIQRRSVITKAPEWTKKITMSPGHQNPAKAPPNPTEDLELSEDSATSLDQYYKDAQNATESSAGVTPNKSGLSRRSLEKRGSGPTYCKDGPCPDDSCCGPEGICGYGPDYCGKGCSSNCDAKAMCGEYSEDGEMPCGMNLCCSTSGWCGTTEVFCDNADPIHKTLPCQAGYGSCNIASSPSCAKGGGSTNGRTIGYYQSWNVRTRKCDTKTPKQLDTTGFTHLFYSFAFIDPTSFKVTPAHNDDAKQMREFTDLSKGGKLKTWIAIGGFDMSNEEAPTHTTWSDMVSTKANRAAFIESVRDYMDEYGFTGVDLDWEYPGEPKRGGRKLADTRNFSMLLREMRAAYGTKYGISLTLAPDYWYLRWFDAKAMEPYVDFFGFMAYDLHGSWDSDVKTLGKIIRGQADIREIGNNTIPLWFDGLDPKKINFGLAMYGRGYTVADKSCNALGCSFAGPSKKGECTDSDGVMSLGEIKNLIKNKGVKSTYLKDAMMKQIAWDDQWIGYDDEETFADKKAWADGYCFGGTMIWSIDFQASGSSSGGSGGSGGGSVPALPAELPGIPESLKGKRLPECVGGQLYENVKDKAKLWYDSGAEQWVDEYINSKKDHTLWARDLYLALFPKADQTSFLCNEPGAQCKHSKECSDFNAIGLGGLYYMFQSIENSFNYFDQFYTRYTDEMSFVIDNVANIRTGLNIPSGAPKASLDMYSILGAAFSIVSAAGTAAPAIGGPTAGLSGLMYLLSGTASSDVSPNDAVEAKDSATKLMIKVRDDGRAVIEDIIGGMFGRKGTPQSKIPEPMLVGDAKYKNPCVRVFGWGAWVKDDALEGLKDMIHTMRGNMDKALLWQMARNWRGLYVVVRDDLPQSKCINPNNAWEAEKSRCLDVLAWYPKKVSQTLGGNKDIYFAWDTWGMDKLATLRNAVNCWENNGGHVGEPKTDIGTLKSSNPYDLHCFFSMPVLKGNYSDVSKGSIWMAGNFPGQEKELGKLWPKSKCEQGNRDLKQNPFNTKKMYDCASIDLTKDLM</sequence>
<dbReference type="GO" id="GO:0008843">
    <property type="term" value="F:endochitinase activity"/>
    <property type="evidence" value="ECO:0007669"/>
    <property type="project" value="UniProtKB-EC"/>
</dbReference>
<feature type="disulfide bond" evidence="4">
    <location>
        <begin position="134"/>
        <end position="148"/>
    </location>
</feature>
<dbReference type="InterPro" id="IPR001002">
    <property type="entry name" value="Chitin-bd_1"/>
</dbReference>
<evidence type="ECO:0000256" key="1">
    <source>
        <dbReference type="ARBA" id="ARBA00008682"/>
    </source>
</evidence>
<dbReference type="InterPro" id="IPR029070">
    <property type="entry name" value="Chitinase_insertion_sf"/>
</dbReference>
<dbReference type="InterPro" id="IPR001223">
    <property type="entry name" value="Glyco_hydro18_cat"/>
</dbReference>
<dbReference type="SMART" id="SM00636">
    <property type="entry name" value="Glyco_18"/>
    <property type="match status" value="1"/>
</dbReference>
<evidence type="ECO:0000256" key="2">
    <source>
        <dbReference type="ARBA" id="ARBA00012729"/>
    </source>
</evidence>
<dbReference type="SUPFAM" id="SSF54556">
    <property type="entry name" value="Chitinase insertion domain"/>
    <property type="match status" value="1"/>
</dbReference>
<dbReference type="PANTHER" id="PTHR11177">
    <property type="entry name" value="CHITINASE"/>
    <property type="match status" value="1"/>
</dbReference>
<dbReference type="PANTHER" id="PTHR11177:SF333">
    <property type="entry name" value="CHITINASE"/>
    <property type="match status" value="1"/>
</dbReference>
<feature type="disulfide bond" evidence="4">
    <location>
        <begin position="178"/>
        <end position="192"/>
    </location>
</feature>
<evidence type="ECO:0000256" key="6">
    <source>
        <dbReference type="SAM" id="SignalP"/>
    </source>
</evidence>
<feature type="chain" id="PRO_5040320994" description="chitinase" evidence="6">
    <location>
        <begin position="27"/>
        <end position="1055"/>
    </location>
</feature>
<dbReference type="EC" id="3.2.1.14" evidence="2"/>
<evidence type="ECO:0000256" key="4">
    <source>
        <dbReference type="PROSITE-ProRule" id="PRU00261"/>
    </source>
</evidence>
<dbReference type="Gene3D" id="3.20.20.80">
    <property type="entry name" value="Glycosidases"/>
    <property type="match status" value="1"/>
</dbReference>
<keyword evidence="3 4" id="KW-0147">Chitin-binding</keyword>
<dbReference type="Pfam" id="PF00704">
    <property type="entry name" value="Glyco_hydro_18"/>
    <property type="match status" value="1"/>
</dbReference>
<dbReference type="InterPro" id="IPR017853">
    <property type="entry name" value="GH"/>
</dbReference>
<dbReference type="Gene3D" id="3.30.60.10">
    <property type="entry name" value="Endochitinase-like"/>
    <property type="match status" value="1"/>
</dbReference>
<keyword evidence="4" id="KW-1015">Disulfide bond</keyword>
<evidence type="ECO:0000313" key="9">
    <source>
        <dbReference type="EMBL" id="KAG5661814.1"/>
    </source>
</evidence>
<dbReference type="PROSITE" id="PS51910">
    <property type="entry name" value="GH18_2"/>
    <property type="match status" value="1"/>
</dbReference>
<proteinExistence type="inferred from homology"/>
<gene>
    <name evidence="9" type="ORF">KAF25_004053</name>
</gene>
<keyword evidence="10" id="KW-1185">Reference proteome</keyword>
<dbReference type="EMBL" id="JAGPUO010000006">
    <property type="protein sequence ID" value="KAG5661814.1"/>
    <property type="molecule type" value="Genomic_DNA"/>
</dbReference>
<dbReference type="PROSITE" id="PS50941">
    <property type="entry name" value="CHIT_BIND_I_2"/>
    <property type="match status" value="2"/>
</dbReference>
<dbReference type="InterPro" id="IPR036861">
    <property type="entry name" value="Endochitinase-like_sf"/>
</dbReference>
<dbReference type="SUPFAM" id="SSF57016">
    <property type="entry name" value="Plant lectins/antimicrobial peptides"/>
    <property type="match status" value="2"/>
</dbReference>
<dbReference type="InterPro" id="IPR018371">
    <property type="entry name" value="Chitin-binding_1_CS"/>
</dbReference>
<feature type="domain" description="Chitin-binding type-1" evidence="7">
    <location>
        <begin position="121"/>
        <end position="158"/>
    </location>
</feature>
<evidence type="ECO:0000313" key="10">
    <source>
        <dbReference type="Proteomes" id="UP000782241"/>
    </source>
</evidence>
<evidence type="ECO:0000259" key="8">
    <source>
        <dbReference type="PROSITE" id="PS51910"/>
    </source>
</evidence>
<dbReference type="PROSITE" id="PS00026">
    <property type="entry name" value="CHIT_BIND_I_1"/>
    <property type="match status" value="1"/>
</dbReference>
<dbReference type="InterPro" id="IPR011583">
    <property type="entry name" value="Chitinase_II/V-like_cat"/>
</dbReference>
<comment type="caution">
    <text evidence="4">Lacks conserved residue(s) required for the propagation of feature annotation.</text>
</comment>
<feature type="disulfide bond" evidence="4">
    <location>
        <begin position="152"/>
        <end position="156"/>
    </location>
</feature>
<organism evidence="9 10">
    <name type="scientific">Fusarium avenaceum</name>
    <dbReference type="NCBI Taxonomy" id="40199"/>
    <lineage>
        <taxon>Eukaryota</taxon>
        <taxon>Fungi</taxon>
        <taxon>Dikarya</taxon>
        <taxon>Ascomycota</taxon>
        <taxon>Pezizomycotina</taxon>
        <taxon>Sordariomycetes</taxon>
        <taxon>Hypocreomycetidae</taxon>
        <taxon>Hypocreales</taxon>
        <taxon>Nectriaceae</taxon>
        <taxon>Fusarium</taxon>
        <taxon>Fusarium tricinctum species complex</taxon>
    </lineage>
</organism>
<feature type="compositionally biased region" description="Polar residues" evidence="5">
    <location>
        <begin position="94"/>
        <end position="110"/>
    </location>
</feature>
<protein>
    <recommendedName>
        <fullName evidence="2">chitinase</fullName>
        <ecNumber evidence="2">3.2.1.14</ecNumber>
    </recommendedName>
</protein>
<evidence type="ECO:0000256" key="3">
    <source>
        <dbReference type="ARBA" id="ARBA00022669"/>
    </source>
</evidence>
<comment type="caution">
    <text evidence="9">The sequence shown here is derived from an EMBL/GenBank/DDBJ whole genome shotgun (WGS) entry which is preliminary data.</text>
</comment>
<reference evidence="9" key="1">
    <citation type="submission" date="2021-04" db="EMBL/GenBank/DDBJ databases">
        <title>Draft genome of Fusarium avenaceum strain F156N33, isolated from an atmospheric sample in Virginia.</title>
        <authorList>
            <person name="Yang S."/>
            <person name="Vinatzer B.A."/>
            <person name="Coleman J."/>
        </authorList>
    </citation>
    <scope>NUCLEOTIDE SEQUENCE</scope>
    <source>
        <strain evidence="9">F156N33</strain>
    </source>
</reference>
<dbReference type="GO" id="GO:0008061">
    <property type="term" value="F:chitin binding"/>
    <property type="evidence" value="ECO:0007669"/>
    <property type="project" value="UniProtKB-UniRule"/>
</dbReference>
<accession>A0A9P7KU34</accession>
<feature type="disulfide bond" evidence="4">
    <location>
        <begin position="129"/>
        <end position="141"/>
    </location>
</feature>
<evidence type="ECO:0000256" key="5">
    <source>
        <dbReference type="SAM" id="MobiDB-lite"/>
    </source>
</evidence>
<feature type="domain" description="GH18" evidence="8">
    <location>
        <begin position="228"/>
        <end position="580"/>
    </location>
</feature>
<dbReference type="CDD" id="cd00035">
    <property type="entry name" value="ChtBD1"/>
    <property type="match status" value="2"/>
</dbReference>
<feature type="domain" description="Chitin-binding type-1" evidence="7">
    <location>
        <begin position="159"/>
        <end position="213"/>
    </location>
</feature>
<name>A0A9P7KU34_9HYPO</name>
<feature type="disulfide bond" evidence="4">
    <location>
        <begin position="173"/>
        <end position="185"/>
    </location>
</feature>
<keyword evidence="6" id="KW-0732">Signal</keyword>
<feature type="signal peptide" evidence="6">
    <location>
        <begin position="1"/>
        <end position="26"/>
    </location>
</feature>
<dbReference type="AlphaFoldDB" id="A0A9P7KU34"/>
<dbReference type="GO" id="GO:0005975">
    <property type="term" value="P:carbohydrate metabolic process"/>
    <property type="evidence" value="ECO:0007669"/>
    <property type="project" value="InterPro"/>
</dbReference>
<feature type="region of interest" description="Disordered" evidence="5">
    <location>
        <begin position="94"/>
        <end position="120"/>
    </location>
</feature>
<dbReference type="SUPFAM" id="SSF51445">
    <property type="entry name" value="(Trans)glycosidases"/>
    <property type="match status" value="1"/>
</dbReference>
<dbReference type="InterPro" id="IPR050314">
    <property type="entry name" value="Glycosyl_Hydrlase_18"/>
</dbReference>
<dbReference type="SMART" id="SM00270">
    <property type="entry name" value="ChtBD1"/>
    <property type="match status" value="2"/>
</dbReference>